<feature type="domain" description="DNA polymerase III beta sliding clamp C-terminal" evidence="15">
    <location>
        <begin position="213"/>
        <end position="332"/>
    </location>
</feature>
<evidence type="ECO:0000256" key="6">
    <source>
        <dbReference type="ARBA" id="ARBA00022695"/>
    </source>
</evidence>
<dbReference type="GO" id="GO:0003887">
    <property type="term" value="F:DNA-directed DNA polymerase activity"/>
    <property type="evidence" value="ECO:0007669"/>
    <property type="project" value="UniProtKB-KW"/>
</dbReference>
<dbReference type="PIRSF" id="PIRSF000804">
    <property type="entry name" value="DNA_pol_III_b"/>
    <property type="match status" value="1"/>
</dbReference>
<evidence type="ECO:0000256" key="11">
    <source>
        <dbReference type="ARBA" id="ARBA00033275"/>
    </source>
</evidence>
<dbReference type="SUPFAM" id="SSF55979">
    <property type="entry name" value="DNA clamp"/>
    <property type="match status" value="3"/>
</dbReference>
<proteinExistence type="inferred from homology"/>
<dbReference type="Gene3D" id="3.70.10.10">
    <property type="match status" value="1"/>
</dbReference>
<evidence type="ECO:0000256" key="5">
    <source>
        <dbReference type="ARBA" id="ARBA00022679"/>
    </source>
</evidence>
<dbReference type="AlphaFoldDB" id="A0A2T2WQ48"/>
<dbReference type="InterPro" id="IPR046938">
    <property type="entry name" value="DNA_clamp_sf"/>
</dbReference>
<dbReference type="GO" id="GO:0006271">
    <property type="term" value="P:DNA strand elongation involved in DNA replication"/>
    <property type="evidence" value="ECO:0007669"/>
    <property type="project" value="TreeGrafter"/>
</dbReference>
<evidence type="ECO:0000256" key="9">
    <source>
        <dbReference type="ARBA" id="ARBA00023125"/>
    </source>
</evidence>
<dbReference type="InterPro" id="IPR022634">
    <property type="entry name" value="DNA_polIII_beta_N"/>
</dbReference>
<evidence type="ECO:0000256" key="8">
    <source>
        <dbReference type="ARBA" id="ARBA00022932"/>
    </source>
</evidence>
<gene>
    <name evidence="16" type="primary">dnaN</name>
    <name evidence="16" type="ORF">C7B47_15035</name>
</gene>
<dbReference type="InterPro" id="IPR022635">
    <property type="entry name" value="DNA_polIII_beta_C"/>
</dbReference>
<comment type="caution">
    <text evidence="16">The sequence shown here is derived from an EMBL/GenBank/DDBJ whole genome shotgun (WGS) entry which is preliminary data.</text>
</comment>
<dbReference type="Pfam" id="PF02768">
    <property type="entry name" value="DNA_pol3_beta_3"/>
    <property type="match status" value="1"/>
</dbReference>
<dbReference type="Pfam" id="PF00712">
    <property type="entry name" value="DNA_pol3_beta"/>
    <property type="match status" value="1"/>
</dbReference>
<comment type="similarity">
    <text evidence="2">Belongs to the beta sliding clamp family.</text>
</comment>
<dbReference type="Gene3D" id="3.10.150.10">
    <property type="entry name" value="DNA Polymerase III, subunit A, domain 2"/>
    <property type="match status" value="1"/>
</dbReference>
<feature type="non-terminal residue" evidence="16">
    <location>
        <position position="1"/>
    </location>
</feature>
<dbReference type="InterPro" id="IPR022637">
    <property type="entry name" value="DNA_polIII_beta_cen"/>
</dbReference>
<keyword evidence="5" id="KW-0808">Transferase</keyword>
<evidence type="ECO:0000259" key="15">
    <source>
        <dbReference type="Pfam" id="PF02768"/>
    </source>
</evidence>
<evidence type="ECO:0000256" key="4">
    <source>
        <dbReference type="ARBA" id="ARBA00022490"/>
    </source>
</evidence>
<comment type="subcellular location">
    <subcellularLocation>
        <location evidence="1">Cytoplasm</location>
    </subcellularLocation>
</comment>
<dbReference type="PANTHER" id="PTHR30478:SF0">
    <property type="entry name" value="BETA SLIDING CLAMP"/>
    <property type="match status" value="1"/>
</dbReference>
<name>A0A2T2WQ48_SULTH</name>
<evidence type="ECO:0000256" key="3">
    <source>
        <dbReference type="ARBA" id="ARBA00021035"/>
    </source>
</evidence>
<dbReference type="PANTHER" id="PTHR30478">
    <property type="entry name" value="DNA POLYMERASE III SUBUNIT BETA"/>
    <property type="match status" value="1"/>
</dbReference>
<accession>A0A2T2WQ48</accession>
<evidence type="ECO:0000313" key="17">
    <source>
        <dbReference type="Proteomes" id="UP000242705"/>
    </source>
</evidence>
<evidence type="ECO:0000256" key="10">
    <source>
        <dbReference type="ARBA" id="ARBA00030988"/>
    </source>
</evidence>
<keyword evidence="9" id="KW-0238">DNA-binding</keyword>
<feature type="domain" description="DNA polymerase III beta sliding clamp N-terminal" evidence="13">
    <location>
        <begin position="2"/>
        <end position="85"/>
    </location>
</feature>
<dbReference type="GO" id="GO:0009360">
    <property type="term" value="C:DNA polymerase III complex"/>
    <property type="evidence" value="ECO:0007669"/>
    <property type="project" value="InterPro"/>
</dbReference>
<keyword evidence="7" id="KW-0235">DNA replication</keyword>
<evidence type="ECO:0000256" key="2">
    <source>
        <dbReference type="ARBA" id="ARBA00010752"/>
    </source>
</evidence>
<evidence type="ECO:0000259" key="14">
    <source>
        <dbReference type="Pfam" id="PF02767"/>
    </source>
</evidence>
<dbReference type="InterPro" id="IPR001001">
    <property type="entry name" value="DNA_polIII_beta"/>
</dbReference>
<dbReference type="Pfam" id="PF02767">
    <property type="entry name" value="DNA_pol3_beta_2"/>
    <property type="match status" value="1"/>
</dbReference>
<keyword evidence="6" id="KW-0548">Nucleotidyltransferase</keyword>
<sequence length="335" mass="36274">QLDAQDQTLRLTATDLSHHLTATIPCEVSEPGTIVLPAGPLAHLIHRLPTATFTLTTDAATGQATIRYGRNKAVLNGFGSDTLPQFPAMPSDALTVSLPAGTLSTLHRQLVFACAHDETRPVLQGVSAQITAGRFLLAATDGSRLSYTELPVPDYAGADQSFIIPPKVLIEGARLNTTQAITLTLDSGLIRVATPGLMLTSRLVDGQYPDYQRVIPAEYAHQFRITRADLQKSLERLQLMATKDVSPVHLHLAPGRLTLSLQSSEVGHIEETFDCPTQGQPLDVLFNPRYLLDAMKSLDGEEALIELSGPQSPARIRSVNDAPYFHIALPLRQLA</sequence>
<protein>
    <recommendedName>
        <fullName evidence="3">Beta sliding clamp</fullName>
    </recommendedName>
    <alternativeName>
        <fullName evidence="12">Beta-clamp processivity factor</fullName>
    </alternativeName>
    <alternativeName>
        <fullName evidence="10">DNA polymerase III beta sliding clamp subunit</fullName>
    </alternativeName>
    <alternativeName>
        <fullName evidence="11">DNA polymerase III subunit beta</fullName>
    </alternativeName>
</protein>
<evidence type="ECO:0000259" key="13">
    <source>
        <dbReference type="Pfam" id="PF00712"/>
    </source>
</evidence>
<evidence type="ECO:0000256" key="7">
    <source>
        <dbReference type="ARBA" id="ARBA00022705"/>
    </source>
</evidence>
<feature type="domain" description="DNA polymerase III beta sliding clamp central" evidence="14">
    <location>
        <begin position="99"/>
        <end position="210"/>
    </location>
</feature>
<evidence type="ECO:0000313" key="16">
    <source>
        <dbReference type="EMBL" id="PSR24354.1"/>
    </source>
</evidence>
<evidence type="ECO:0000256" key="12">
    <source>
        <dbReference type="ARBA" id="ARBA00033276"/>
    </source>
</evidence>
<dbReference type="Proteomes" id="UP000242705">
    <property type="component" value="Unassembled WGS sequence"/>
</dbReference>
<dbReference type="GO" id="GO:0008408">
    <property type="term" value="F:3'-5' exonuclease activity"/>
    <property type="evidence" value="ECO:0007669"/>
    <property type="project" value="InterPro"/>
</dbReference>
<dbReference type="NCBIfam" id="TIGR00663">
    <property type="entry name" value="dnan"/>
    <property type="match status" value="1"/>
</dbReference>
<keyword evidence="4" id="KW-0963">Cytoplasm</keyword>
<dbReference type="GO" id="GO:0005737">
    <property type="term" value="C:cytoplasm"/>
    <property type="evidence" value="ECO:0007669"/>
    <property type="project" value="UniProtKB-SubCell"/>
</dbReference>
<dbReference type="EMBL" id="PXYX01000057">
    <property type="protein sequence ID" value="PSR24354.1"/>
    <property type="molecule type" value="Genomic_DNA"/>
</dbReference>
<dbReference type="SMART" id="SM00480">
    <property type="entry name" value="POL3Bc"/>
    <property type="match status" value="1"/>
</dbReference>
<dbReference type="CDD" id="cd00140">
    <property type="entry name" value="beta_clamp"/>
    <property type="match status" value="1"/>
</dbReference>
<reference evidence="16 17" key="1">
    <citation type="journal article" date="2014" name="BMC Genomics">
        <title>Comparison of environmental and isolate Sulfobacillus genomes reveals diverse carbon, sulfur, nitrogen, and hydrogen metabolisms.</title>
        <authorList>
            <person name="Justice N.B."/>
            <person name="Norman A."/>
            <person name="Brown C.T."/>
            <person name="Singh A."/>
            <person name="Thomas B.C."/>
            <person name="Banfield J.F."/>
        </authorList>
    </citation>
    <scope>NUCLEOTIDE SEQUENCE [LARGE SCALE GENOMIC DNA]</scope>
    <source>
        <strain evidence="16">AMDSBA5</strain>
    </source>
</reference>
<dbReference type="GO" id="GO:0003677">
    <property type="term" value="F:DNA binding"/>
    <property type="evidence" value="ECO:0007669"/>
    <property type="project" value="UniProtKB-KW"/>
</dbReference>
<evidence type="ECO:0000256" key="1">
    <source>
        <dbReference type="ARBA" id="ARBA00004496"/>
    </source>
</evidence>
<keyword evidence="8" id="KW-0239">DNA-directed DNA polymerase</keyword>
<organism evidence="16 17">
    <name type="scientific">Sulfobacillus thermosulfidooxidans</name>
    <dbReference type="NCBI Taxonomy" id="28034"/>
    <lineage>
        <taxon>Bacteria</taxon>
        <taxon>Bacillati</taxon>
        <taxon>Bacillota</taxon>
        <taxon>Clostridia</taxon>
        <taxon>Eubacteriales</taxon>
        <taxon>Clostridiales Family XVII. Incertae Sedis</taxon>
        <taxon>Sulfobacillus</taxon>
    </lineage>
</organism>